<dbReference type="PANTHER" id="PTHR43726:SF1">
    <property type="entry name" value="BIOTIN SYNTHASE"/>
    <property type="match status" value="1"/>
</dbReference>
<organism evidence="6 7">
    <name type="scientific">Candidatus Methanocrinis alkalitolerans</name>
    <dbReference type="NCBI Taxonomy" id="3033395"/>
    <lineage>
        <taxon>Archaea</taxon>
        <taxon>Methanobacteriati</taxon>
        <taxon>Methanobacteriota</taxon>
        <taxon>Stenosarchaea group</taxon>
        <taxon>Methanomicrobia</taxon>
        <taxon>Methanotrichales</taxon>
        <taxon>Methanotrichaceae</taxon>
        <taxon>Methanocrinis</taxon>
    </lineage>
</organism>
<dbReference type="PROSITE" id="PS51918">
    <property type="entry name" value="RADICAL_SAM"/>
    <property type="match status" value="1"/>
</dbReference>
<dbReference type="RefSeq" id="WP_316968812.1">
    <property type="nucleotide sequence ID" value="NZ_JARFPL010000014.1"/>
</dbReference>
<evidence type="ECO:0000313" key="7">
    <source>
        <dbReference type="Proteomes" id="UP001215956"/>
    </source>
</evidence>
<dbReference type="InterPro" id="IPR007197">
    <property type="entry name" value="rSAM"/>
</dbReference>
<feature type="domain" description="Radical SAM core" evidence="5">
    <location>
        <begin position="89"/>
        <end position="306"/>
    </location>
</feature>
<reference evidence="6 7" key="1">
    <citation type="submission" date="2023-03" db="EMBL/GenBank/DDBJ databases">
        <title>Whole genome sequencing of Methanotrichaceae archaeon M04Ac.</title>
        <authorList>
            <person name="Khomyakova M.A."/>
            <person name="Merkel A.Y."/>
            <person name="Slobodkin A.I."/>
        </authorList>
    </citation>
    <scope>NUCLEOTIDE SEQUENCE [LARGE SCALE GENOMIC DNA]</scope>
    <source>
        <strain evidence="6 7">M04Ac</strain>
    </source>
</reference>
<comment type="caution">
    <text evidence="6">The sequence shown here is derived from an EMBL/GenBank/DDBJ whole genome shotgun (WGS) entry which is preliminary data.</text>
</comment>
<dbReference type="CDD" id="cd01335">
    <property type="entry name" value="Radical_SAM"/>
    <property type="match status" value="1"/>
</dbReference>
<gene>
    <name evidence="6" type="ORF">P0O24_05860</name>
</gene>
<evidence type="ECO:0000259" key="5">
    <source>
        <dbReference type="PROSITE" id="PS51918"/>
    </source>
</evidence>
<dbReference type="Pfam" id="PF04055">
    <property type="entry name" value="Radical_SAM"/>
    <property type="match status" value="1"/>
</dbReference>
<evidence type="ECO:0000256" key="2">
    <source>
        <dbReference type="ARBA" id="ARBA00022723"/>
    </source>
</evidence>
<dbReference type="SFLD" id="SFLDS00029">
    <property type="entry name" value="Radical_SAM"/>
    <property type="match status" value="1"/>
</dbReference>
<dbReference type="InterPro" id="IPR034422">
    <property type="entry name" value="HydE/PylB-like"/>
</dbReference>
<evidence type="ECO:0000256" key="4">
    <source>
        <dbReference type="ARBA" id="ARBA00023014"/>
    </source>
</evidence>
<keyword evidence="4" id="KW-0411">Iron-sulfur</keyword>
<keyword evidence="2" id="KW-0479">Metal-binding</keyword>
<keyword evidence="1" id="KW-0949">S-adenosyl-L-methionine</keyword>
<dbReference type="InterPro" id="IPR058240">
    <property type="entry name" value="rSAM_sf"/>
</dbReference>
<keyword evidence="7" id="KW-1185">Reference proteome</keyword>
<evidence type="ECO:0000256" key="1">
    <source>
        <dbReference type="ARBA" id="ARBA00022691"/>
    </source>
</evidence>
<evidence type="ECO:0000256" key="3">
    <source>
        <dbReference type="ARBA" id="ARBA00023004"/>
    </source>
</evidence>
<sequence length="333" mass="36173">MDSKTKALLVSIGSADIDEELLKAGAGTTVPVAGPGAGKESFFFRSGEHRVRLSISRSSPLKVLGRKGDVIILHEGAEIARGRLEPALCHCPQQAYLTVSPACIFDCKFCPVPKLSGKAKDLDRILELVEEADRTGEMRAISLTSGVARSPEEEVETVASAVRALREIYDLPIGVSVYPTSSSSEILYAAGAAEVKYNVETMDREIFERCCPGLSLPFILESLEKAVEVFGENRVTTNFIIGLGEGDATVEAGARRLVEMGVIPILRPISPHPLRAGEVYVKRPSADRLLTLARMLRDLLDEHGLRADLAETMCLPCTGCDMTPHRDVMRRDP</sequence>
<dbReference type="SMART" id="SM00729">
    <property type="entry name" value="Elp3"/>
    <property type="match status" value="1"/>
</dbReference>
<dbReference type="EMBL" id="JARFPL010000014">
    <property type="protein sequence ID" value="MDF0593106.1"/>
    <property type="molecule type" value="Genomic_DNA"/>
</dbReference>
<dbReference type="Gene3D" id="3.20.20.70">
    <property type="entry name" value="Aldolase class I"/>
    <property type="match status" value="1"/>
</dbReference>
<dbReference type="Proteomes" id="UP001215956">
    <property type="component" value="Unassembled WGS sequence"/>
</dbReference>
<protein>
    <submittedName>
        <fullName evidence="6">Radical SAM protein</fullName>
    </submittedName>
</protein>
<accession>A0ABT5XEP0</accession>
<keyword evidence="3" id="KW-0408">Iron</keyword>
<name>A0ABT5XEP0_9EURY</name>
<dbReference type="SUPFAM" id="SSF102114">
    <property type="entry name" value="Radical SAM enzymes"/>
    <property type="match status" value="1"/>
</dbReference>
<dbReference type="InterPro" id="IPR013785">
    <property type="entry name" value="Aldolase_TIM"/>
</dbReference>
<dbReference type="InterPro" id="IPR006638">
    <property type="entry name" value="Elp3/MiaA/NifB-like_rSAM"/>
</dbReference>
<proteinExistence type="predicted"/>
<evidence type="ECO:0000313" key="6">
    <source>
        <dbReference type="EMBL" id="MDF0593106.1"/>
    </source>
</evidence>
<dbReference type="PANTHER" id="PTHR43726">
    <property type="entry name" value="3-METHYLORNITHINE SYNTHASE"/>
    <property type="match status" value="1"/>
</dbReference>